<reference evidence="1" key="1">
    <citation type="submission" date="2014-09" db="EMBL/GenBank/DDBJ databases">
        <authorList>
            <person name="Magalhaes I.L.F."/>
            <person name="Oliveira U."/>
            <person name="Santos F.R."/>
            <person name="Vidigal T.H.D.A."/>
            <person name="Brescovit A.D."/>
            <person name="Santos A.J."/>
        </authorList>
    </citation>
    <scope>NUCLEOTIDE SEQUENCE</scope>
    <source>
        <tissue evidence="1">Shoot tissue taken approximately 20 cm above the soil surface</tissue>
    </source>
</reference>
<accession>A0A0A9HBW1</accession>
<sequence length="48" mass="5393">MLSRTVLRTEPGRFGKLFRFHGLEQYFCHVSGSTDDGTASPRRGNPLP</sequence>
<evidence type="ECO:0000313" key="1">
    <source>
        <dbReference type="EMBL" id="JAE32341.1"/>
    </source>
</evidence>
<organism evidence="1">
    <name type="scientific">Arundo donax</name>
    <name type="common">Giant reed</name>
    <name type="synonym">Donax arundinaceus</name>
    <dbReference type="NCBI Taxonomy" id="35708"/>
    <lineage>
        <taxon>Eukaryota</taxon>
        <taxon>Viridiplantae</taxon>
        <taxon>Streptophyta</taxon>
        <taxon>Embryophyta</taxon>
        <taxon>Tracheophyta</taxon>
        <taxon>Spermatophyta</taxon>
        <taxon>Magnoliopsida</taxon>
        <taxon>Liliopsida</taxon>
        <taxon>Poales</taxon>
        <taxon>Poaceae</taxon>
        <taxon>PACMAD clade</taxon>
        <taxon>Arundinoideae</taxon>
        <taxon>Arundineae</taxon>
        <taxon>Arundo</taxon>
    </lineage>
</organism>
<proteinExistence type="predicted"/>
<protein>
    <submittedName>
        <fullName evidence="1">Transcription factor, putative</fullName>
    </submittedName>
</protein>
<reference evidence="1" key="2">
    <citation type="journal article" date="2015" name="Data Brief">
        <title>Shoot transcriptome of the giant reed, Arundo donax.</title>
        <authorList>
            <person name="Barrero R.A."/>
            <person name="Guerrero F.D."/>
            <person name="Moolhuijzen P."/>
            <person name="Goolsby J.A."/>
            <person name="Tidwell J."/>
            <person name="Bellgard S.E."/>
            <person name="Bellgard M.I."/>
        </authorList>
    </citation>
    <scope>NUCLEOTIDE SEQUENCE</scope>
    <source>
        <tissue evidence="1">Shoot tissue taken approximately 20 cm above the soil surface</tissue>
    </source>
</reference>
<dbReference type="EMBL" id="GBRH01165555">
    <property type="protein sequence ID" value="JAE32341.1"/>
    <property type="molecule type" value="Transcribed_RNA"/>
</dbReference>
<dbReference type="AlphaFoldDB" id="A0A0A9HBW1"/>
<name>A0A0A9HBW1_ARUDO</name>